<keyword evidence="2" id="KW-1185">Reference proteome</keyword>
<gene>
    <name evidence="1" type="ORF">KIPB_010519</name>
</gene>
<dbReference type="AlphaFoldDB" id="A0A391NWK7"/>
<reference evidence="1 2" key="1">
    <citation type="journal article" date="2018" name="PLoS ONE">
        <title>The draft genome of Kipferlia bialata reveals reductive genome evolution in fornicate parasites.</title>
        <authorList>
            <person name="Tanifuji G."/>
            <person name="Takabayashi S."/>
            <person name="Kume K."/>
            <person name="Takagi M."/>
            <person name="Nakayama T."/>
            <person name="Kamikawa R."/>
            <person name="Inagaki Y."/>
            <person name="Hashimoto T."/>
        </authorList>
    </citation>
    <scope>NUCLEOTIDE SEQUENCE [LARGE SCALE GENOMIC DNA]</scope>
    <source>
        <strain evidence="1">NY0173</strain>
    </source>
</reference>
<proteinExistence type="predicted"/>
<dbReference type="Proteomes" id="UP000265618">
    <property type="component" value="Unassembled WGS sequence"/>
</dbReference>
<organism evidence="1 2">
    <name type="scientific">Kipferlia bialata</name>
    <dbReference type="NCBI Taxonomy" id="797122"/>
    <lineage>
        <taxon>Eukaryota</taxon>
        <taxon>Metamonada</taxon>
        <taxon>Carpediemonas-like organisms</taxon>
        <taxon>Kipferlia</taxon>
    </lineage>
</organism>
<dbReference type="EMBL" id="BDIP01003936">
    <property type="protein sequence ID" value="GCA63538.1"/>
    <property type="molecule type" value="Genomic_DNA"/>
</dbReference>
<accession>A0A391NWK7</accession>
<comment type="caution">
    <text evidence="1">The sequence shown here is derived from an EMBL/GenBank/DDBJ whole genome shotgun (WGS) entry which is preliminary data.</text>
</comment>
<name>A0A391NWK7_9EUKA</name>
<evidence type="ECO:0000313" key="2">
    <source>
        <dbReference type="Proteomes" id="UP000265618"/>
    </source>
</evidence>
<evidence type="ECO:0000313" key="1">
    <source>
        <dbReference type="EMBL" id="GCA63538.1"/>
    </source>
</evidence>
<sequence>MSTHPTPDICTSFIPLPVIGGRAYGVSARGCVVSFHPREGWTVTESAIPQWTNLYVGTSLLSVGRYLLITQPSTNIHHNKVYHWWAYDTISGEVTECPEQAFGGNEGMFTPALAVLEHPNTIHYIDPKLVYPHPDMRWGIISPGSVVVVDEG</sequence>
<protein>
    <submittedName>
        <fullName evidence="1">Uncharacterized protein</fullName>
    </submittedName>
</protein>